<proteinExistence type="predicted"/>
<keyword evidence="1" id="KW-0472">Membrane</keyword>
<evidence type="ECO:0000313" key="2">
    <source>
        <dbReference type="EMBL" id="EOH72812.1"/>
    </source>
</evidence>
<gene>
    <name evidence="3" type="ORF">I585_02881</name>
    <name evidence="2" type="ORF">UAI_03696</name>
</gene>
<dbReference type="EMBL" id="ASWA01000003">
    <property type="protein sequence ID" value="EOT67360.1"/>
    <property type="molecule type" value="Genomic_DNA"/>
</dbReference>
<dbReference type="AlphaFoldDB" id="R2NL99"/>
<feature type="transmembrane region" description="Helical" evidence="1">
    <location>
        <begin position="15"/>
        <end position="38"/>
    </location>
</feature>
<keyword evidence="5" id="KW-1185">Reference proteome</keyword>
<keyword evidence="1" id="KW-0812">Transmembrane</keyword>
<reference evidence="2 4" key="1">
    <citation type="submission" date="2013-02" db="EMBL/GenBank/DDBJ databases">
        <title>The Genome Sequence of Enterococcus malodoratus ATCC_43197.</title>
        <authorList>
            <consortium name="The Broad Institute Genome Sequencing Platform"/>
            <consortium name="The Broad Institute Genome Sequencing Center for Infectious Disease"/>
            <person name="Earl A.M."/>
            <person name="Gilmore M.S."/>
            <person name="Lebreton F."/>
            <person name="Walker B."/>
            <person name="Young S.K."/>
            <person name="Zeng Q."/>
            <person name="Gargeya S."/>
            <person name="Fitzgerald M."/>
            <person name="Haas B."/>
            <person name="Abouelleil A."/>
            <person name="Alvarado L."/>
            <person name="Arachchi H.M."/>
            <person name="Berlin A.M."/>
            <person name="Chapman S.B."/>
            <person name="Dewar J."/>
            <person name="Goldberg J."/>
            <person name="Griggs A."/>
            <person name="Gujja S."/>
            <person name="Hansen M."/>
            <person name="Howarth C."/>
            <person name="Imamovic A."/>
            <person name="Larimer J."/>
            <person name="McCowan C."/>
            <person name="Murphy C."/>
            <person name="Neiman D."/>
            <person name="Pearson M."/>
            <person name="Priest M."/>
            <person name="Roberts A."/>
            <person name="Saif S."/>
            <person name="Shea T."/>
            <person name="Sisk P."/>
            <person name="Sykes S."/>
            <person name="Wortman J."/>
            <person name="Nusbaum C."/>
            <person name="Birren B."/>
        </authorList>
    </citation>
    <scope>NUCLEOTIDE SEQUENCE [LARGE SCALE GENOMIC DNA]</scope>
    <source>
        <strain evidence="2 4">ATCC 43197</strain>
    </source>
</reference>
<dbReference type="Proteomes" id="UP000014148">
    <property type="component" value="Unassembled WGS sequence"/>
</dbReference>
<dbReference type="Proteomes" id="UP000013783">
    <property type="component" value="Unassembled WGS sequence"/>
</dbReference>
<reference evidence="3 5" key="2">
    <citation type="submission" date="2013-03" db="EMBL/GenBank/DDBJ databases">
        <title>The Genome Sequence of Enterococcus malodoratus ATCC_43197 (PacBio/Illumina hybrid assembly).</title>
        <authorList>
            <consortium name="The Broad Institute Genomics Platform"/>
            <consortium name="The Broad Institute Genome Sequencing Center for Infectious Disease"/>
            <person name="Earl A."/>
            <person name="Russ C."/>
            <person name="Gilmore M."/>
            <person name="Surin D."/>
            <person name="Walker B."/>
            <person name="Young S."/>
            <person name="Zeng Q."/>
            <person name="Gargeya S."/>
            <person name="Fitzgerald M."/>
            <person name="Haas B."/>
            <person name="Abouelleil A."/>
            <person name="Allen A.W."/>
            <person name="Alvarado L."/>
            <person name="Arachchi H.M."/>
            <person name="Berlin A.M."/>
            <person name="Chapman S.B."/>
            <person name="Gainer-Dewar J."/>
            <person name="Goldberg J."/>
            <person name="Griggs A."/>
            <person name="Gujja S."/>
            <person name="Hansen M."/>
            <person name="Howarth C."/>
            <person name="Imamovic A."/>
            <person name="Ireland A."/>
            <person name="Larimer J."/>
            <person name="McCowan C."/>
            <person name="Murphy C."/>
            <person name="Pearson M."/>
            <person name="Poon T.W."/>
            <person name="Priest M."/>
            <person name="Roberts A."/>
            <person name="Saif S."/>
            <person name="Shea T."/>
            <person name="Sisk P."/>
            <person name="Sykes S."/>
            <person name="Wortman J."/>
            <person name="Nusbaum C."/>
            <person name="Birren B."/>
        </authorList>
    </citation>
    <scope>NUCLEOTIDE SEQUENCE [LARGE SCALE GENOMIC DNA]</scope>
    <source>
        <strain evidence="3 5">ATCC 43197</strain>
    </source>
</reference>
<accession>R2NL99</accession>
<evidence type="ECO:0000256" key="1">
    <source>
        <dbReference type="SAM" id="Phobius"/>
    </source>
</evidence>
<feature type="transmembrane region" description="Helical" evidence="1">
    <location>
        <begin position="44"/>
        <end position="64"/>
    </location>
</feature>
<sequence>MNNDRNNSPYWKHPAYRFFTFLTLSLWRYILLITLVLLPPNTGIGHILLKIMTVSVLWIAEASWKTYKNKKVSA</sequence>
<comment type="caution">
    <text evidence="2">The sequence shown here is derived from an EMBL/GenBank/DDBJ whole genome shotgun (WGS) entry which is preliminary data.</text>
</comment>
<organism evidence="2 4">
    <name type="scientific">Enterococcus malodoratus ATCC 43197</name>
    <dbReference type="NCBI Taxonomy" id="1158601"/>
    <lineage>
        <taxon>Bacteria</taxon>
        <taxon>Bacillati</taxon>
        <taxon>Bacillota</taxon>
        <taxon>Bacilli</taxon>
        <taxon>Lactobacillales</taxon>
        <taxon>Enterococcaceae</taxon>
        <taxon>Enterococcus</taxon>
    </lineage>
</organism>
<evidence type="ECO:0000313" key="5">
    <source>
        <dbReference type="Proteomes" id="UP000014148"/>
    </source>
</evidence>
<evidence type="ECO:0000313" key="3">
    <source>
        <dbReference type="EMBL" id="EOT67360.1"/>
    </source>
</evidence>
<keyword evidence="1" id="KW-1133">Transmembrane helix</keyword>
<dbReference type="EMBL" id="AJAK01000028">
    <property type="protein sequence ID" value="EOH72812.1"/>
    <property type="molecule type" value="Genomic_DNA"/>
</dbReference>
<name>R2NL99_9ENTE</name>
<evidence type="ECO:0000313" key="4">
    <source>
        <dbReference type="Proteomes" id="UP000013783"/>
    </source>
</evidence>
<protein>
    <submittedName>
        <fullName evidence="2">Uncharacterized protein</fullName>
    </submittedName>
</protein>